<proteinExistence type="predicted"/>
<evidence type="ECO:0000313" key="2">
    <source>
        <dbReference type="EMBL" id="GMA85553.1"/>
    </source>
</evidence>
<organism evidence="2 3">
    <name type="scientific">Angustibacter aerolatus</name>
    <dbReference type="NCBI Taxonomy" id="1162965"/>
    <lineage>
        <taxon>Bacteria</taxon>
        <taxon>Bacillati</taxon>
        <taxon>Actinomycetota</taxon>
        <taxon>Actinomycetes</taxon>
        <taxon>Kineosporiales</taxon>
        <taxon>Kineosporiaceae</taxon>
    </lineage>
</organism>
<comment type="caution">
    <text evidence="2">The sequence shown here is derived from an EMBL/GenBank/DDBJ whole genome shotgun (WGS) entry which is preliminary data.</text>
</comment>
<evidence type="ECO:0000313" key="3">
    <source>
        <dbReference type="Proteomes" id="UP001157017"/>
    </source>
</evidence>
<dbReference type="EMBL" id="BSUZ01000001">
    <property type="protein sequence ID" value="GMA85553.1"/>
    <property type="molecule type" value="Genomic_DNA"/>
</dbReference>
<protein>
    <submittedName>
        <fullName evidence="2">Uncharacterized protein</fullName>
    </submittedName>
</protein>
<feature type="region of interest" description="Disordered" evidence="1">
    <location>
        <begin position="50"/>
        <end position="79"/>
    </location>
</feature>
<accession>A0ABQ6JBL1</accession>
<keyword evidence="3" id="KW-1185">Reference proteome</keyword>
<gene>
    <name evidence="2" type="ORF">GCM10025868_08030</name>
</gene>
<reference evidence="3" key="1">
    <citation type="journal article" date="2019" name="Int. J. Syst. Evol. Microbiol.">
        <title>The Global Catalogue of Microorganisms (GCM) 10K type strain sequencing project: providing services to taxonomists for standard genome sequencing and annotation.</title>
        <authorList>
            <consortium name="The Broad Institute Genomics Platform"/>
            <consortium name="The Broad Institute Genome Sequencing Center for Infectious Disease"/>
            <person name="Wu L."/>
            <person name="Ma J."/>
        </authorList>
    </citation>
    <scope>NUCLEOTIDE SEQUENCE [LARGE SCALE GENOMIC DNA]</scope>
    <source>
        <strain evidence="3">NBRC 108730</strain>
    </source>
</reference>
<name>A0ABQ6JBL1_9ACTN</name>
<dbReference type="Proteomes" id="UP001157017">
    <property type="component" value="Unassembled WGS sequence"/>
</dbReference>
<feature type="compositionally biased region" description="Basic and acidic residues" evidence="1">
    <location>
        <begin position="50"/>
        <end position="60"/>
    </location>
</feature>
<sequence length="79" mass="7917">MGEGGDLLLHPLDDAGVGVADVHHRDARAEVDQRVAVDVDDHAAARALDVDRQGAADAGRDGGGASGVQARASAAPAPR</sequence>
<evidence type="ECO:0000256" key="1">
    <source>
        <dbReference type="SAM" id="MobiDB-lite"/>
    </source>
</evidence>